<feature type="signal peptide" evidence="4">
    <location>
        <begin position="1"/>
        <end position="22"/>
    </location>
</feature>
<organism evidence="5 6">
    <name type="scientific">Ramlibacter agri</name>
    <dbReference type="NCBI Taxonomy" id="2728837"/>
    <lineage>
        <taxon>Bacteria</taxon>
        <taxon>Pseudomonadati</taxon>
        <taxon>Pseudomonadota</taxon>
        <taxon>Betaproteobacteria</taxon>
        <taxon>Burkholderiales</taxon>
        <taxon>Comamonadaceae</taxon>
        <taxon>Ramlibacter</taxon>
    </lineage>
</organism>
<keyword evidence="1" id="KW-0677">Repeat</keyword>
<dbReference type="PROSITE" id="PS50088">
    <property type="entry name" value="ANK_REPEAT"/>
    <property type="match status" value="3"/>
</dbReference>
<keyword evidence="6" id="KW-1185">Reference proteome</keyword>
<dbReference type="SMART" id="SM00248">
    <property type="entry name" value="ANK"/>
    <property type="match status" value="3"/>
</dbReference>
<evidence type="ECO:0000256" key="1">
    <source>
        <dbReference type="ARBA" id="ARBA00022737"/>
    </source>
</evidence>
<evidence type="ECO:0000256" key="3">
    <source>
        <dbReference type="PROSITE-ProRule" id="PRU00023"/>
    </source>
</evidence>
<feature type="repeat" description="ANK" evidence="3">
    <location>
        <begin position="120"/>
        <end position="152"/>
    </location>
</feature>
<feature type="repeat" description="ANK" evidence="3">
    <location>
        <begin position="90"/>
        <end position="122"/>
    </location>
</feature>
<feature type="repeat" description="ANK" evidence="3">
    <location>
        <begin position="153"/>
        <end position="185"/>
    </location>
</feature>
<comment type="caution">
    <text evidence="5">The sequence shown here is derived from an EMBL/GenBank/DDBJ whole genome shotgun (WGS) entry which is preliminary data.</text>
</comment>
<dbReference type="Pfam" id="PF13857">
    <property type="entry name" value="Ank_5"/>
    <property type="match status" value="1"/>
</dbReference>
<keyword evidence="4" id="KW-0732">Signal</keyword>
<protein>
    <submittedName>
        <fullName evidence="5">Ankyrin repeat domain-containing protein</fullName>
    </submittedName>
</protein>
<feature type="chain" id="PRO_5032686315" evidence="4">
    <location>
        <begin position="23"/>
        <end position="219"/>
    </location>
</feature>
<dbReference type="Pfam" id="PF12796">
    <property type="entry name" value="Ank_2"/>
    <property type="match status" value="1"/>
</dbReference>
<evidence type="ECO:0000256" key="4">
    <source>
        <dbReference type="SAM" id="SignalP"/>
    </source>
</evidence>
<dbReference type="PANTHER" id="PTHR24171">
    <property type="entry name" value="ANKYRIN REPEAT DOMAIN-CONTAINING PROTEIN 39-RELATED"/>
    <property type="match status" value="1"/>
</dbReference>
<accession>A0A848HB81</accession>
<dbReference type="PANTHER" id="PTHR24171:SF8">
    <property type="entry name" value="BRCA1-ASSOCIATED RING DOMAIN PROTEIN 1"/>
    <property type="match status" value="1"/>
</dbReference>
<dbReference type="PROSITE" id="PS50297">
    <property type="entry name" value="ANK_REP_REGION"/>
    <property type="match status" value="3"/>
</dbReference>
<dbReference type="Proteomes" id="UP000541185">
    <property type="component" value="Unassembled WGS sequence"/>
</dbReference>
<reference evidence="5 6" key="1">
    <citation type="submission" date="2020-04" db="EMBL/GenBank/DDBJ databases">
        <title>Ramlibacter sp. G-1-2-2 isolated from soil.</title>
        <authorList>
            <person name="Dahal R.H."/>
        </authorList>
    </citation>
    <scope>NUCLEOTIDE SEQUENCE [LARGE SCALE GENOMIC DNA]</scope>
    <source>
        <strain evidence="5 6">G-1-2-2</strain>
    </source>
</reference>
<dbReference type="EMBL" id="JABBFX010000004">
    <property type="protein sequence ID" value="NML48286.1"/>
    <property type="molecule type" value="Genomic_DNA"/>
</dbReference>
<dbReference type="PRINTS" id="PR01415">
    <property type="entry name" value="ANKYRIN"/>
</dbReference>
<dbReference type="InterPro" id="IPR036770">
    <property type="entry name" value="Ankyrin_rpt-contain_sf"/>
</dbReference>
<evidence type="ECO:0000313" key="6">
    <source>
        <dbReference type="Proteomes" id="UP000541185"/>
    </source>
</evidence>
<dbReference type="InterPro" id="IPR002110">
    <property type="entry name" value="Ankyrin_rpt"/>
</dbReference>
<name>A0A848HB81_9BURK</name>
<gene>
    <name evidence="5" type="ORF">HHL11_31345</name>
</gene>
<keyword evidence="2 3" id="KW-0040">ANK repeat</keyword>
<evidence type="ECO:0000256" key="2">
    <source>
        <dbReference type="ARBA" id="ARBA00023043"/>
    </source>
</evidence>
<proteinExistence type="predicted"/>
<evidence type="ECO:0000313" key="5">
    <source>
        <dbReference type="EMBL" id="NML48286.1"/>
    </source>
</evidence>
<dbReference type="SUPFAM" id="SSF48403">
    <property type="entry name" value="Ankyrin repeat"/>
    <property type="match status" value="1"/>
</dbReference>
<sequence length="219" mass="24085">MRMHLKFLVYLVLVLWVSLAQAGSYDDWFTAITRDDPGTLQKLLQRGFDPDTVDPKGTAGLFIAMKEQSYKAAEVLIAWPKTNVEWRNPKDESPLMLAALKGNLDLARKLIARGADVNKTGWAPLHYAATAGNVPMIQLLLDENAYIDAESPNKSTPLMMAAYYGSMVSVKALLEAGADPKLRNELGLSAVEFAQRANRPDVAETVAAAIRAKQPKGKW</sequence>
<dbReference type="AlphaFoldDB" id="A0A848HB81"/>
<dbReference type="Gene3D" id="1.25.40.20">
    <property type="entry name" value="Ankyrin repeat-containing domain"/>
    <property type="match status" value="1"/>
</dbReference>